<feature type="region of interest" description="Disordered" evidence="1">
    <location>
        <begin position="646"/>
        <end position="668"/>
    </location>
</feature>
<dbReference type="InterPro" id="IPR042461">
    <property type="entry name" value="LapD_MoxY_peri_C"/>
</dbReference>
<evidence type="ECO:0000259" key="2">
    <source>
        <dbReference type="PROSITE" id="PS50883"/>
    </source>
</evidence>
<proteinExistence type="predicted"/>
<dbReference type="InterPro" id="IPR035919">
    <property type="entry name" value="EAL_sf"/>
</dbReference>
<evidence type="ECO:0000256" key="1">
    <source>
        <dbReference type="SAM" id="MobiDB-lite"/>
    </source>
</evidence>
<name>A0A1I5U0G7_9GAMM</name>
<evidence type="ECO:0000259" key="3">
    <source>
        <dbReference type="PROSITE" id="PS50885"/>
    </source>
</evidence>
<dbReference type="InterPro" id="IPR050706">
    <property type="entry name" value="Cyclic-di-GMP_PDE-like"/>
</dbReference>
<dbReference type="NCBIfam" id="NF045673">
    <property type="entry name" value="c-di-GMPRcptLapD"/>
    <property type="match status" value="1"/>
</dbReference>
<dbReference type="Gene3D" id="3.20.20.450">
    <property type="entry name" value="EAL domain"/>
    <property type="match status" value="1"/>
</dbReference>
<dbReference type="PANTHER" id="PTHR33121">
    <property type="entry name" value="CYCLIC DI-GMP PHOSPHODIESTERASE PDEF"/>
    <property type="match status" value="1"/>
</dbReference>
<dbReference type="PROSITE" id="PS50883">
    <property type="entry name" value="EAL"/>
    <property type="match status" value="1"/>
</dbReference>
<dbReference type="InterPro" id="IPR003660">
    <property type="entry name" value="HAMP_dom"/>
</dbReference>
<dbReference type="InterPro" id="IPR029787">
    <property type="entry name" value="Nucleotide_cyclase"/>
</dbReference>
<dbReference type="PANTHER" id="PTHR33121:SF23">
    <property type="entry name" value="CYCLIC DI-GMP PHOSPHODIESTERASE PDEB"/>
    <property type="match status" value="1"/>
</dbReference>
<evidence type="ECO:0000313" key="6">
    <source>
        <dbReference type="Proteomes" id="UP000243084"/>
    </source>
</evidence>
<dbReference type="GO" id="GO:0007165">
    <property type="term" value="P:signal transduction"/>
    <property type="evidence" value="ECO:0007669"/>
    <property type="project" value="InterPro"/>
</dbReference>
<dbReference type="GO" id="GO:0071111">
    <property type="term" value="F:cyclic-guanylate-specific phosphodiesterase activity"/>
    <property type="evidence" value="ECO:0007669"/>
    <property type="project" value="InterPro"/>
</dbReference>
<dbReference type="Gene3D" id="6.20.270.20">
    <property type="entry name" value="LapD/MoxY periplasmic domain"/>
    <property type="match status" value="1"/>
</dbReference>
<feature type="domain" description="GGDEF" evidence="4">
    <location>
        <begin position="265"/>
        <end position="400"/>
    </location>
</feature>
<dbReference type="PROSITE" id="PS50887">
    <property type="entry name" value="GGDEF"/>
    <property type="match status" value="1"/>
</dbReference>
<dbReference type="Pfam" id="PF00990">
    <property type="entry name" value="GGDEF"/>
    <property type="match status" value="1"/>
</dbReference>
<dbReference type="CDD" id="cd01948">
    <property type="entry name" value="EAL"/>
    <property type="match status" value="1"/>
</dbReference>
<dbReference type="SMART" id="SM00267">
    <property type="entry name" value="GGDEF"/>
    <property type="match status" value="1"/>
</dbReference>
<dbReference type="InterPro" id="IPR032244">
    <property type="entry name" value="LapD_MoxY_N"/>
</dbReference>
<evidence type="ECO:0000259" key="4">
    <source>
        <dbReference type="PROSITE" id="PS50887"/>
    </source>
</evidence>
<evidence type="ECO:0000313" key="5">
    <source>
        <dbReference type="EMBL" id="SFP88810.1"/>
    </source>
</evidence>
<dbReference type="Proteomes" id="UP000243084">
    <property type="component" value="Unassembled WGS sequence"/>
</dbReference>
<sequence length="668" mass="73415">MSLLKQLFIAICLFLLVAFTGSFVTSLESSREQMISQLRSHAQDAATALGLSLTPHIDDPAMVELMVNSIFDSGYYASIRVQRADDDSLIVERQMTPGSDAVPNWFGSLVDLQPASGEALIMRGWEQAARVEVVSHPQFAVARLWDSAMGSLSWLLLCGLLSAALGGWLLRQQLRPLDGMVQQAQAISRREFISLPQLPRTPELRRVVLAMNQMVEKLRSLFAEAAQHSEDLAREAYQDSLTGLANRRRFDMRLSSQLVAGEQTAAGYLLLLRVNDLAGLNQRLGGARSDALLCAIGELLQRLSTQHGHPDWLAARTRGGEFALLMPGQSSSEADQLASELDAALDSLRSTEASDGAPLAHVGLCVFHPGETEQRVLARADQALAQAQNSPDKPWERLDNYEGGAGLDQHEWRAWLDDALGQGKLQLFFQPVVRCDDHAAILHHKVLARLLDAQGQAIPAGIFLPWVARLGWMPRLDQLMLEHALAHLDQHPRPLALSLSSATLHDQISMALILHTLREHPQAAHLLTLELDERSLPIAEQLLPLCQSLRETGYQIGLQHFGGRFSLIGNLTHLALAYLKIDGSFIHGLDREADKRVFIDAIRRATHNIDLPLIAEMVEREGEARALQELGIHGVMGRLIGAPAPWPGHRAASPHQGCLPSDAPEELG</sequence>
<gene>
    <name evidence="5" type="ORF">SAMN05216229_10779</name>
</gene>
<organism evidence="5 6">
    <name type="scientific">Geopseudomonas sagittaria</name>
    <dbReference type="NCBI Taxonomy" id="1135990"/>
    <lineage>
        <taxon>Bacteria</taxon>
        <taxon>Pseudomonadati</taxon>
        <taxon>Pseudomonadota</taxon>
        <taxon>Gammaproteobacteria</taxon>
        <taxon>Pseudomonadales</taxon>
        <taxon>Pseudomonadaceae</taxon>
        <taxon>Geopseudomonas</taxon>
    </lineage>
</organism>
<dbReference type="InterPro" id="IPR043128">
    <property type="entry name" value="Rev_trsase/Diguanyl_cyclase"/>
</dbReference>
<dbReference type="InterPro" id="IPR001633">
    <property type="entry name" value="EAL_dom"/>
</dbReference>
<dbReference type="InterPro" id="IPR000160">
    <property type="entry name" value="GGDEF_dom"/>
</dbReference>
<dbReference type="SUPFAM" id="SSF141868">
    <property type="entry name" value="EAL domain-like"/>
    <property type="match status" value="1"/>
</dbReference>
<dbReference type="Pfam" id="PF00672">
    <property type="entry name" value="HAMP"/>
    <property type="match status" value="1"/>
</dbReference>
<dbReference type="EMBL" id="FOXM01000007">
    <property type="protein sequence ID" value="SFP88810.1"/>
    <property type="molecule type" value="Genomic_DNA"/>
</dbReference>
<dbReference type="SMART" id="SM00052">
    <property type="entry name" value="EAL"/>
    <property type="match status" value="1"/>
</dbReference>
<dbReference type="RefSeq" id="WP_092431074.1">
    <property type="nucleotide sequence ID" value="NZ_FOXM01000007.1"/>
</dbReference>
<dbReference type="GO" id="GO:0016020">
    <property type="term" value="C:membrane"/>
    <property type="evidence" value="ECO:0007669"/>
    <property type="project" value="InterPro"/>
</dbReference>
<dbReference type="Gene3D" id="3.30.70.270">
    <property type="match status" value="1"/>
</dbReference>
<dbReference type="AlphaFoldDB" id="A0A1I5U0G7"/>
<dbReference type="PROSITE" id="PS50885">
    <property type="entry name" value="HAMP"/>
    <property type="match status" value="1"/>
</dbReference>
<keyword evidence="6" id="KW-1185">Reference proteome</keyword>
<dbReference type="Pfam" id="PF16448">
    <property type="entry name" value="LapD_MoxY_N"/>
    <property type="match status" value="1"/>
</dbReference>
<dbReference type="OrthoDB" id="5894408at2"/>
<protein>
    <submittedName>
        <fullName evidence="5">Diguanylate cyclase (GGDEF) domain-containing protein</fullName>
    </submittedName>
</protein>
<dbReference type="Gene3D" id="3.30.110.200">
    <property type="match status" value="1"/>
</dbReference>
<dbReference type="SUPFAM" id="SSF55073">
    <property type="entry name" value="Nucleotide cyclase"/>
    <property type="match status" value="1"/>
</dbReference>
<dbReference type="Gene3D" id="6.10.340.10">
    <property type="match status" value="1"/>
</dbReference>
<reference evidence="6" key="1">
    <citation type="submission" date="2016-10" db="EMBL/GenBank/DDBJ databases">
        <authorList>
            <person name="Varghese N."/>
            <person name="Submissions S."/>
        </authorList>
    </citation>
    <scope>NUCLEOTIDE SEQUENCE [LARGE SCALE GENOMIC DNA]</scope>
    <source>
        <strain evidence="6">JCM 18195</strain>
    </source>
</reference>
<dbReference type="CDD" id="cd06225">
    <property type="entry name" value="HAMP"/>
    <property type="match status" value="1"/>
</dbReference>
<accession>A0A1I5U0G7</accession>
<feature type="domain" description="HAMP" evidence="3">
    <location>
        <begin position="171"/>
        <end position="223"/>
    </location>
</feature>
<dbReference type="NCBIfam" id="TIGR00254">
    <property type="entry name" value="GGDEF"/>
    <property type="match status" value="1"/>
</dbReference>
<dbReference type="Pfam" id="PF00563">
    <property type="entry name" value="EAL"/>
    <property type="match status" value="1"/>
</dbReference>
<feature type="domain" description="EAL" evidence="2">
    <location>
        <begin position="409"/>
        <end position="657"/>
    </location>
</feature>
<dbReference type="SMART" id="SM00304">
    <property type="entry name" value="HAMP"/>
    <property type="match status" value="2"/>
</dbReference>
<dbReference type="CDD" id="cd01949">
    <property type="entry name" value="GGDEF"/>
    <property type="match status" value="1"/>
</dbReference>